<evidence type="ECO:0000313" key="3">
    <source>
        <dbReference type="Proteomes" id="UP001499933"/>
    </source>
</evidence>
<keyword evidence="3" id="KW-1185">Reference proteome</keyword>
<dbReference type="PROSITE" id="PS51257">
    <property type="entry name" value="PROKAR_LIPOPROTEIN"/>
    <property type="match status" value="1"/>
</dbReference>
<protein>
    <submittedName>
        <fullName evidence="2">Lipoprotein</fullName>
    </submittedName>
</protein>
<reference evidence="3" key="1">
    <citation type="journal article" date="2019" name="Int. J. Syst. Evol. Microbiol.">
        <title>The Global Catalogue of Microorganisms (GCM) 10K type strain sequencing project: providing services to taxonomists for standard genome sequencing and annotation.</title>
        <authorList>
            <consortium name="The Broad Institute Genomics Platform"/>
            <consortium name="The Broad Institute Genome Sequencing Center for Infectious Disease"/>
            <person name="Wu L."/>
            <person name="Ma J."/>
        </authorList>
    </citation>
    <scope>NUCLEOTIDE SEQUENCE [LARGE SCALE GENOMIC DNA]</scope>
    <source>
        <strain evidence="3">JCM 14901</strain>
    </source>
</reference>
<dbReference type="EMBL" id="BAAAOG010000005">
    <property type="protein sequence ID" value="GAA1962112.1"/>
    <property type="molecule type" value="Genomic_DNA"/>
</dbReference>
<feature type="chain" id="PRO_5047084318" evidence="1">
    <location>
        <begin position="32"/>
        <end position="200"/>
    </location>
</feature>
<evidence type="ECO:0000313" key="2">
    <source>
        <dbReference type="EMBL" id="GAA1962112.1"/>
    </source>
</evidence>
<feature type="signal peptide" evidence="1">
    <location>
        <begin position="1"/>
        <end position="31"/>
    </location>
</feature>
<sequence>MPSLRILTRTAIISGVAGVALLIGLAGCSSAGGAGAAAHTTSAETNPLGDIPDNQTFVTYSPAGSPYSISVPEGWAQSTSGTAATFTDKLNSAQFQSKQASSAPTVATVNSDLVPALSARQPGFALTDVTEFTRKGGSGVLIRYEQDAPANAVTGTGHRQAVEDYLFWKNGNEVDVVLVSPVGADNVDPWKLITDSFQWK</sequence>
<evidence type="ECO:0000256" key="1">
    <source>
        <dbReference type="SAM" id="SignalP"/>
    </source>
</evidence>
<comment type="caution">
    <text evidence="2">The sequence shown here is derived from an EMBL/GenBank/DDBJ whole genome shotgun (WGS) entry which is preliminary data.</text>
</comment>
<keyword evidence="2" id="KW-0449">Lipoprotein</keyword>
<accession>A0ABP5CD59</accession>
<dbReference type="Proteomes" id="UP001499933">
    <property type="component" value="Unassembled WGS sequence"/>
</dbReference>
<gene>
    <name evidence="2" type="ORF">GCM10009776_25960</name>
</gene>
<proteinExistence type="predicted"/>
<name>A0ABP5CD59_9MICO</name>
<dbReference type="RefSeq" id="WP_344095305.1">
    <property type="nucleotide sequence ID" value="NZ_BAAAOG010000005.1"/>
</dbReference>
<organism evidence="2 3">
    <name type="scientific">Microbacterium deminutum</name>
    <dbReference type="NCBI Taxonomy" id="344164"/>
    <lineage>
        <taxon>Bacteria</taxon>
        <taxon>Bacillati</taxon>
        <taxon>Actinomycetota</taxon>
        <taxon>Actinomycetes</taxon>
        <taxon>Micrococcales</taxon>
        <taxon>Microbacteriaceae</taxon>
        <taxon>Microbacterium</taxon>
    </lineage>
</organism>
<keyword evidence="1" id="KW-0732">Signal</keyword>